<keyword evidence="3" id="KW-1185">Reference proteome</keyword>
<feature type="region of interest" description="Disordered" evidence="1">
    <location>
        <begin position="16"/>
        <end position="35"/>
    </location>
</feature>
<evidence type="ECO:0000256" key="1">
    <source>
        <dbReference type="SAM" id="MobiDB-lite"/>
    </source>
</evidence>
<sequence>MRNELSKAQIDEFERLDLSEEDRTTDAGKRSGACAPTGIKQLTNRNILQAVEEVLRVSRELYFPKADALGCS</sequence>
<gene>
    <name evidence="2" type="ORF">CR105_18745</name>
</gene>
<comment type="caution">
    <text evidence="2">The sequence shown here is derived from an EMBL/GenBank/DDBJ whole genome shotgun (WGS) entry which is preliminary data.</text>
</comment>
<evidence type="ECO:0000313" key="3">
    <source>
        <dbReference type="Proteomes" id="UP000230390"/>
    </source>
</evidence>
<dbReference type="RefSeq" id="WP_099790976.1">
    <property type="nucleotide sequence ID" value="NZ_JBHLYV010000019.1"/>
</dbReference>
<name>A0A2G8TC28_9BURK</name>
<reference evidence="2 3" key="1">
    <citation type="submission" date="2017-10" db="EMBL/GenBank/DDBJ databases">
        <title>Massilia psychrophilum sp. nov., a novel purple-pigmented bacterium isolated from Tianshan glacier, Xinjiang Municipality, China.</title>
        <authorList>
            <person name="Wang H."/>
        </authorList>
    </citation>
    <scope>NUCLEOTIDE SEQUENCE [LARGE SCALE GENOMIC DNA]</scope>
    <source>
        <strain evidence="2 3">JCM 30074</strain>
    </source>
</reference>
<proteinExistence type="predicted"/>
<accession>A0A2G8TC28</accession>
<feature type="compositionally biased region" description="Basic and acidic residues" evidence="1">
    <location>
        <begin position="16"/>
        <end position="29"/>
    </location>
</feature>
<evidence type="ECO:0000313" key="2">
    <source>
        <dbReference type="EMBL" id="PIL43544.1"/>
    </source>
</evidence>
<dbReference type="Proteomes" id="UP000230390">
    <property type="component" value="Unassembled WGS sequence"/>
</dbReference>
<dbReference type="AlphaFoldDB" id="A0A2G8TC28"/>
<dbReference type="EMBL" id="PDOC01000013">
    <property type="protein sequence ID" value="PIL43544.1"/>
    <property type="molecule type" value="Genomic_DNA"/>
</dbReference>
<organism evidence="2 3">
    <name type="scientific">Massilia eurypsychrophila</name>
    <dbReference type="NCBI Taxonomy" id="1485217"/>
    <lineage>
        <taxon>Bacteria</taxon>
        <taxon>Pseudomonadati</taxon>
        <taxon>Pseudomonadota</taxon>
        <taxon>Betaproteobacteria</taxon>
        <taxon>Burkholderiales</taxon>
        <taxon>Oxalobacteraceae</taxon>
        <taxon>Telluria group</taxon>
        <taxon>Massilia</taxon>
    </lineage>
</organism>
<protein>
    <submittedName>
        <fullName evidence="2">Uncharacterized protein</fullName>
    </submittedName>
</protein>